<protein>
    <recommendedName>
        <fullName evidence="6">B-like cyclin</fullName>
    </recommendedName>
</protein>
<dbReference type="Gene3D" id="1.10.472.10">
    <property type="entry name" value="Cyclin-like"/>
    <property type="match status" value="2"/>
</dbReference>
<dbReference type="GO" id="GO:0005737">
    <property type="term" value="C:cytoplasm"/>
    <property type="evidence" value="ECO:0000318"/>
    <property type="project" value="GO_Central"/>
</dbReference>
<keyword evidence="4 7" id="KW-0195">Cyclin</keyword>
<keyword evidence="5" id="KW-0131">Cell cycle</keyword>
<dbReference type="PANTHER" id="PTHR10177">
    <property type="entry name" value="CYCLINS"/>
    <property type="match status" value="1"/>
</dbReference>
<evidence type="ECO:0000256" key="2">
    <source>
        <dbReference type="ARBA" id="ARBA00011177"/>
    </source>
</evidence>
<comment type="subunit">
    <text evidence="2">Interacts with the CDC2 protein kinase to form a serine/threonine kinase holoenzyme complex also known as maturation promoting factor (MPF). The cyclin subunit imparts substrate specificity to the complex.</text>
</comment>
<accession>A0A6P9EA29</accession>
<dbReference type="SUPFAM" id="SSF47954">
    <property type="entry name" value="Cyclin-like"/>
    <property type="match status" value="1"/>
</dbReference>
<dbReference type="CDD" id="cd20543">
    <property type="entry name" value="CYCLIN_AtCycD-like_rpt1"/>
    <property type="match status" value="1"/>
</dbReference>
<dbReference type="OrthoDB" id="769138at2759"/>
<dbReference type="Pfam" id="PF00134">
    <property type="entry name" value="Cyclin_N"/>
    <property type="match status" value="1"/>
</dbReference>
<dbReference type="KEGG" id="jre:108996506"/>
<dbReference type="InterPro" id="IPR036915">
    <property type="entry name" value="Cyclin-like_sf"/>
</dbReference>
<evidence type="ECO:0000256" key="4">
    <source>
        <dbReference type="ARBA" id="ARBA00023127"/>
    </source>
</evidence>
<dbReference type="GO" id="GO:0000082">
    <property type="term" value="P:G1/S transition of mitotic cell cycle"/>
    <property type="evidence" value="ECO:0000318"/>
    <property type="project" value="GO_Central"/>
</dbReference>
<evidence type="ECO:0000313" key="9">
    <source>
        <dbReference type="RefSeq" id="XP_035544191.1"/>
    </source>
</evidence>
<evidence type="ECO:0000256" key="3">
    <source>
        <dbReference type="ARBA" id="ARBA00022618"/>
    </source>
</evidence>
<dbReference type="RefSeq" id="XP_035544191.1">
    <property type="nucleotide sequence ID" value="XM_035688298.1"/>
</dbReference>
<reference evidence="9" key="1">
    <citation type="submission" date="2025-08" db="UniProtKB">
        <authorList>
            <consortium name="RefSeq"/>
        </authorList>
    </citation>
    <scope>IDENTIFICATION</scope>
    <source>
        <tissue evidence="9">Leaves</tissue>
    </source>
</reference>
<dbReference type="AlphaFoldDB" id="A0A6P9EA29"/>
<dbReference type="GO" id="GO:0000307">
    <property type="term" value="C:cyclin-dependent protein kinase holoenzyme complex"/>
    <property type="evidence" value="ECO:0000318"/>
    <property type="project" value="GO_Central"/>
</dbReference>
<proteinExistence type="inferred from homology"/>
<dbReference type="GO" id="GO:0051301">
    <property type="term" value="P:cell division"/>
    <property type="evidence" value="ECO:0007669"/>
    <property type="project" value="UniProtKB-KW"/>
</dbReference>
<dbReference type="Proteomes" id="UP000235220">
    <property type="component" value="Chromosome 3"/>
</dbReference>
<dbReference type="SMART" id="SM00385">
    <property type="entry name" value="CYCLIN"/>
    <property type="match status" value="1"/>
</dbReference>
<organism evidence="8 9">
    <name type="scientific">Juglans regia</name>
    <name type="common">English walnut</name>
    <dbReference type="NCBI Taxonomy" id="51240"/>
    <lineage>
        <taxon>Eukaryota</taxon>
        <taxon>Viridiplantae</taxon>
        <taxon>Streptophyta</taxon>
        <taxon>Embryophyta</taxon>
        <taxon>Tracheophyta</taxon>
        <taxon>Spermatophyta</taxon>
        <taxon>Magnoliopsida</taxon>
        <taxon>eudicotyledons</taxon>
        <taxon>Gunneridae</taxon>
        <taxon>Pentapetalae</taxon>
        <taxon>rosids</taxon>
        <taxon>fabids</taxon>
        <taxon>Fagales</taxon>
        <taxon>Juglandaceae</taxon>
        <taxon>Juglans</taxon>
    </lineage>
</organism>
<dbReference type="InterPro" id="IPR006671">
    <property type="entry name" value="Cyclin_N"/>
</dbReference>
<dbReference type="InterPro" id="IPR048258">
    <property type="entry name" value="Cyclins_cyclin-box"/>
</dbReference>
<dbReference type="Gramene" id="Jr03_13340_p1">
    <property type="protein sequence ID" value="cds.Jr03_13340_p1"/>
    <property type="gene ID" value="Jr03_13340"/>
</dbReference>
<sequence>MAEEEQNPDHTHVNDLSCDEDYWSAVEQPLIRTQNNKVSTTVPVVLAASVRPSPLPQYRVELEHEEHEECWLRILLSKEHEEHTKLFGCFYGLQVDDHDLSLIASHARQEAVHWILDANSYHSFSAFTVVLAVNYLDRFLLSLKLCRELPMKPWMVQLVATACLTLAAKVEETHVPPLLDLQVDKSKYYAFTPKSIQRMELLVLSLLDWKMNPVIPLSFLSYIIEMVPLADHKHQVEFSALFEHFVLSQVLHDFRFVHYGPSVVAVAVTLRVMKQMGFGGEDFDICKNELCHVFQSNEEEFEACYQLFILRSVSNGGRNIANIQATDCVTLLN</sequence>
<dbReference type="FunFam" id="1.10.472.10:FF:000060">
    <property type="entry name" value="D6-type cyclin"/>
    <property type="match status" value="1"/>
</dbReference>
<evidence type="ECO:0000256" key="6">
    <source>
        <dbReference type="ARBA" id="ARBA00032263"/>
    </source>
</evidence>
<dbReference type="GO" id="GO:0016538">
    <property type="term" value="F:cyclin-dependent protein serine/threonine kinase regulator activity"/>
    <property type="evidence" value="ECO:0000318"/>
    <property type="project" value="GO_Central"/>
</dbReference>
<dbReference type="InterPro" id="IPR013763">
    <property type="entry name" value="Cyclin-like_dom"/>
</dbReference>
<evidence type="ECO:0000256" key="1">
    <source>
        <dbReference type="ARBA" id="ARBA00009065"/>
    </source>
</evidence>
<keyword evidence="3" id="KW-0132">Cell division</keyword>
<keyword evidence="8" id="KW-1185">Reference proteome</keyword>
<evidence type="ECO:0000256" key="5">
    <source>
        <dbReference type="ARBA" id="ARBA00023306"/>
    </source>
</evidence>
<dbReference type="InterPro" id="IPR004367">
    <property type="entry name" value="Cyclin_C-dom"/>
</dbReference>
<dbReference type="CDD" id="cd20544">
    <property type="entry name" value="CYCLIN_AtCycD-like_rpt2"/>
    <property type="match status" value="1"/>
</dbReference>
<dbReference type="PROSITE" id="PS00292">
    <property type="entry name" value="CYCLINS"/>
    <property type="match status" value="1"/>
</dbReference>
<dbReference type="InterPro" id="IPR039361">
    <property type="entry name" value="Cyclin"/>
</dbReference>
<evidence type="ECO:0000313" key="8">
    <source>
        <dbReference type="Proteomes" id="UP000235220"/>
    </source>
</evidence>
<dbReference type="Pfam" id="PF02984">
    <property type="entry name" value="Cyclin_C"/>
    <property type="match status" value="1"/>
</dbReference>
<dbReference type="GO" id="GO:0005634">
    <property type="term" value="C:nucleus"/>
    <property type="evidence" value="ECO:0000318"/>
    <property type="project" value="GO_Central"/>
</dbReference>
<comment type="similarity">
    <text evidence="1">Belongs to the cyclin family. Cyclin D subfamily.</text>
</comment>
<name>A0A6P9EA29_JUGRE</name>
<gene>
    <name evidence="9" type="primary">LOC108996506</name>
</gene>
<dbReference type="GeneID" id="108996506"/>
<evidence type="ECO:0000256" key="7">
    <source>
        <dbReference type="RuleBase" id="RU000383"/>
    </source>
</evidence>